<keyword evidence="2" id="KW-0732">Signal</keyword>
<dbReference type="AlphaFoldDB" id="K0SZR8"/>
<feature type="region of interest" description="Disordered" evidence="1">
    <location>
        <begin position="84"/>
        <end position="103"/>
    </location>
</feature>
<feature type="compositionally biased region" description="Basic and acidic residues" evidence="1">
    <location>
        <begin position="197"/>
        <end position="210"/>
    </location>
</feature>
<comment type="caution">
    <text evidence="3">The sequence shown here is derived from an EMBL/GenBank/DDBJ whole genome shotgun (WGS) entry which is preliminary data.</text>
</comment>
<accession>K0SZR8</accession>
<feature type="chain" id="PRO_5003837501" evidence="2">
    <location>
        <begin position="24"/>
        <end position="412"/>
    </location>
</feature>
<feature type="region of interest" description="Disordered" evidence="1">
    <location>
        <begin position="197"/>
        <end position="217"/>
    </location>
</feature>
<keyword evidence="4" id="KW-1185">Reference proteome</keyword>
<evidence type="ECO:0000313" key="4">
    <source>
        <dbReference type="Proteomes" id="UP000266841"/>
    </source>
</evidence>
<evidence type="ECO:0000256" key="1">
    <source>
        <dbReference type="SAM" id="MobiDB-lite"/>
    </source>
</evidence>
<dbReference type="EMBL" id="AGNL01008476">
    <property type="protein sequence ID" value="EJK70479.1"/>
    <property type="molecule type" value="Genomic_DNA"/>
</dbReference>
<feature type="region of interest" description="Disordered" evidence="1">
    <location>
        <begin position="163"/>
        <end position="183"/>
    </location>
</feature>
<feature type="region of interest" description="Disordered" evidence="1">
    <location>
        <begin position="281"/>
        <end position="305"/>
    </location>
</feature>
<sequence length="412" mass="44444">MNYTAKVLTVLALVAAEWDRASGDLSISISNTKGPKQLRSRAHAERSGDTSSTPELGPLAEYDPVEEDPFQTIVRNDALGQASSSVSELVPTHDFDNGGSGSESAFTNIGRLRGEHQTATQTLGRNLEFTGNKGRQRQHNIFEDEAHIQVVEEGLNLQPEITHERAREHAEHASSGDSDYTRTQAGHVPVTLETENARHREHKDPADKLHPQVNDEGVKPLPEIKHELVREHYVWGSSEQVASDESDNTGTQAWPVPTSMGSTSEVVDYIDEDLFQVVSRQRKHAEGSDSVRLDSSSSTDGKLLEPGIGKLDTDFDAATSNLFNRHRGHTNTLTATDSTTPGLQMGLDDGDVLSAPTTTCTTERATELGCDAIVSPATHGGGHPDYIGLDGSSVDYSGQTLCIPAGEYSGLA</sequence>
<organism evidence="3 4">
    <name type="scientific">Thalassiosira oceanica</name>
    <name type="common">Marine diatom</name>
    <dbReference type="NCBI Taxonomy" id="159749"/>
    <lineage>
        <taxon>Eukaryota</taxon>
        <taxon>Sar</taxon>
        <taxon>Stramenopiles</taxon>
        <taxon>Ochrophyta</taxon>
        <taxon>Bacillariophyta</taxon>
        <taxon>Coscinodiscophyceae</taxon>
        <taxon>Thalassiosirophycidae</taxon>
        <taxon>Thalassiosirales</taxon>
        <taxon>Thalassiosiraceae</taxon>
        <taxon>Thalassiosira</taxon>
    </lineage>
</organism>
<gene>
    <name evidence="3" type="ORF">THAOC_08160</name>
</gene>
<feature type="signal peptide" evidence="2">
    <location>
        <begin position="1"/>
        <end position="23"/>
    </location>
</feature>
<evidence type="ECO:0000313" key="3">
    <source>
        <dbReference type="EMBL" id="EJK70479.1"/>
    </source>
</evidence>
<protein>
    <submittedName>
        <fullName evidence="3">Uncharacterized protein</fullName>
    </submittedName>
</protein>
<feature type="non-terminal residue" evidence="3">
    <location>
        <position position="412"/>
    </location>
</feature>
<feature type="compositionally biased region" description="Basic and acidic residues" evidence="1">
    <location>
        <begin position="163"/>
        <end position="174"/>
    </location>
</feature>
<dbReference type="Proteomes" id="UP000266841">
    <property type="component" value="Unassembled WGS sequence"/>
</dbReference>
<name>K0SZR8_THAOC</name>
<evidence type="ECO:0000256" key="2">
    <source>
        <dbReference type="SAM" id="SignalP"/>
    </source>
</evidence>
<reference evidence="3 4" key="1">
    <citation type="journal article" date="2012" name="Genome Biol.">
        <title>Genome and low-iron response of an oceanic diatom adapted to chronic iron limitation.</title>
        <authorList>
            <person name="Lommer M."/>
            <person name="Specht M."/>
            <person name="Roy A.S."/>
            <person name="Kraemer L."/>
            <person name="Andreson R."/>
            <person name="Gutowska M.A."/>
            <person name="Wolf J."/>
            <person name="Bergner S.V."/>
            <person name="Schilhabel M.B."/>
            <person name="Klostermeier U.C."/>
            <person name="Beiko R.G."/>
            <person name="Rosenstiel P."/>
            <person name="Hippler M."/>
            <person name="Laroche J."/>
        </authorList>
    </citation>
    <scope>NUCLEOTIDE SEQUENCE [LARGE SCALE GENOMIC DNA]</scope>
    <source>
        <strain evidence="3 4">CCMP1005</strain>
    </source>
</reference>
<feature type="region of interest" description="Disordered" evidence="1">
    <location>
        <begin position="240"/>
        <end position="259"/>
    </location>
</feature>
<feature type="region of interest" description="Disordered" evidence="1">
    <location>
        <begin position="26"/>
        <end position="62"/>
    </location>
</feature>
<proteinExistence type="predicted"/>